<proteinExistence type="predicted"/>
<name>A0ABN2ZRU2_9ACTN</name>
<comment type="caution">
    <text evidence="1">The sequence shown here is derived from an EMBL/GenBank/DDBJ whole genome shotgun (WGS) entry which is preliminary data.</text>
</comment>
<evidence type="ECO:0000313" key="2">
    <source>
        <dbReference type="Proteomes" id="UP001501771"/>
    </source>
</evidence>
<keyword evidence="2" id="KW-1185">Reference proteome</keyword>
<dbReference type="Proteomes" id="UP001501771">
    <property type="component" value="Unassembled WGS sequence"/>
</dbReference>
<evidence type="ECO:0000313" key="1">
    <source>
        <dbReference type="EMBL" id="GAA2146511.1"/>
    </source>
</evidence>
<accession>A0ABN2ZRU2</accession>
<reference evidence="1 2" key="1">
    <citation type="journal article" date="2019" name="Int. J. Syst. Evol. Microbiol.">
        <title>The Global Catalogue of Microorganisms (GCM) 10K type strain sequencing project: providing services to taxonomists for standard genome sequencing and annotation.</title>
        <authorList>
            <consortium name="The Broad Institute Genomics Platform"/>
            <consortium name="The Broad Institute Genome Sequencing Center for Infectious Disease"/>
            <person name="Wu L."/>
            <person name="Ma J."/>
        </authorList>
    </citation>
    <scope>NUCLEOTIDE SEQUENCE [LARGE SCALE GENOMIC DNA]</scope>
    <source>
        <strain evidence="1 2">JCM 16022</strain>
    </source>
</reference>
<protein>
    <submittedName>
        <fullName evidence="1">Uncharacterized protein</fullName>
    </submittedName>
</protein>
<dbReference type="EMBL" id="BAAAQR010000006">
    <property type="protein sequence ID" value="GAA2146511.1"/>
    <property type="molecule type" value="Genomic_DNA"/>
</dbReference>
<sequence>MHSAARTLTGEDELGTIEVRLDAGSSVEVERSVFTALFDASVVASRAPYLHALERSRIKFDDLVKLARIADIPYSLVFAPLEAVERQLQKKSDTLLAGVSKDAFSLNSRSEVRLRDVELIVKDLLRKQELLKKLDDTLVKNAVVGCLRGSRDSVAGDAARLRDVLGFTLTDVKAAKKKSAALDLLIGRFEAKQLLVSQSQQDFMPQRLPRHAKFSGLCVRDKKVPFIFLTGGDAGANPEPAGRKLFTLVLLAVLVAQGKFAPVTYDDHTAEQIVDREYELAGEVLMPRLEVRELSASTLDGVVAGADVFKVTPSAFVMRALRLGLISREKAEEHLEVLAAEFAKRPKRPARRPRPENALRKYNGTEFSRRMVHQLDRGAISQGEFRRVVLLNKLKATQIQQFREAL</sequence>
<gene>
    <name evidence="1" type="ORF">GCM10009844_22670</name>
</gene>
<organism evidence="1 2">
    <name type="scientific">Nocardioides koreensis</name>
    <dbReference type="NCBI Taxonomy" id="433651"/>
    <lineage>
        <taxon>Bacteria</taxon>
        <taxon>Bacillati</taxon>
        <taxon>Actinomycetota</taxon>
        <taxon>Actinomycetes</taxon>
        <taxon>Propionibacteriales</taxon>
        <taxon>Nocardioidaceae</taxon>
        <taxon>Nocardioides</taxon>
    </lineage>
</organism>